<sequence length="87" mass="9957">MGEGRQLLTAGFSMGEGRQLLTAGFSMGRLAEVLNPIDPRTVDQIEENTAELRRAMDQMEQHTQIDNINRMLEGIRAENEHRVERYI</sequence>
<proteinExistence type="predicted"/>
<gene>
    <name evidence="1" type="ORF">AC578_6801</name>
</gene>
<protein>
    <submittedName>
        <fullName evidence="1">Uncharacterized protein</fullName>
    </submittedName>
</protein>
<dbReference type="Proteomes" id="UP000070133">
    <property type="component" value="Unassembled WGS sequence"/>
</dbReference>
<dbReference type="EMBL" id="LFZN01000302">
    <property type="protein sequence ID" value="KXS94296.1"/>
    <property type="molecule type" value="Genomic_DNA"/>
</dbReference>
<dbReference type="AlphaFoldDB" id="A0A139GVT7"/>
<comment type="caution">
    <text evidence="1">The sequence shown here is derived from an EMBL/GenBank/DDBJ whole genome shotgun (WGS) entry which is preliminary data.</text>
</comment>
<accession>A0A139GVT7</accession>
<dbReference type="OrthoDB" id="10392793at2759"/>
<evidence type="ECO:0000313" key="1">
    <source>
        <dbReference type="EMBL" id="KXS94296.1"/>
    </source>
</evidence>
<name>A0A139GVT7_9PEZI</name>
<evidence type="ECO:0000313" key="2">
    <source>
        <dbReference type="Proteomes" id="UP000070133"/>
    </source>
</evidence>
<organism evidence="1 2">
    <name type="scientific">Pseudocercospora eumusae</name>
    <dbReference type="NCBI Taxonomy" id="321146"/>
    <lineage>
        <taxon>Eukaryota</taxon>
        <taxon>Fungi</taxon>
        <taxon>Dikarya</taxon>
        <taxon>Ascomycota</taxon>
        <taxon>Pezizomycotina</taxon>
        <taxon>Dothideomycetes</taxon>
        <taxon>Dothideomycetidae</taxon>
        <taxon>Mycosphaerellales</taxon>
        <taxon>Mycosphaerellaceae</taxon>
        <taxon>Pseudocercospora</taxon>
    </lineage>
</organism>
<keyword evidence="2" id="KW-1185">Reference proteome</keyword>
<reference evidence="1 2" key="1">
    <citation type="submission" date="2015-07" db="EMBL/GenBank/DDBJ databases">
        <title>Comparative genomics of the Sigatoka disease complex on banana suggests a link between parallel evolutionary changes in Pseudocercospora fijiensis and Pseudocercospora eumusae and increased virulence on the banana host.</title>
        <authorList>
            <person name="Chang T.-C."/>
            <person name="Salvucci A."/>
            <person name="Crous P.W."/>
            <person name="Stergiopoulos I."/>
        </authorList>
    </citation>
    <scope>NUCLEOTIDE SEQUENCE [LARGE SCALE GENOMIC DNA]</scope>
    <source>
        <strain evidence="1 2">CBS 114824</strain>
    </source>
</reference>